<reference evidence="2 3" key="1">
    <citation type="journal article" date="2021" name="Commun. Biol.">
        <title>The genome of Shorea leprosula (Dipterocarpaceae) highlights the ecological relevance of drought in aseasonal tropical rainforests.</title>
        <authorList>
            <person name="Ng K.K.S."/>
            <person name="Kobayashi M.J."/>
            <person name="Fawcett J.A."/>
            <person name="Hatakeyama M."/>
            <person name="Paape T."/>
            <person name="Ng C.H."/>
            <person name="Ang C.C."/>
            <person name="Tnah L.H."/>
            <person name="Lee C.T."/>
            <person name="Nishiyama T."/>
            <person name="Sese J."/>
            <person name="O'Brien M.J."/>
            <person name="Copetti D."/>
            <person name="Mohd Noor M.I."/>
            <person name="Ong R.C."/>
            <person name="Putra M."/>
            <person name="Sireger I.Z."/>
            <person name="Indrioko S."/>
            <person name="Kosugi Y."/>
            <person name="Izuno A."/>
            <person name="Isagi Y."/>
            <person name="Lee S.L."/>
            <person name="Shimizu K.K."/>
        </authorList>
    </citation>
    <scope>NUCLEOTIDE SEQUENCE [LARGE SCALE GENOMIC DNA]</scope>
    <source>
        <strain evidence="2">214</strain>
    </source>
</reference>
<gene>
    <name evidence="2" type="ORF">SLEP1_g37197</name>
</gene>
<organism evidence="2 3">
    <name type="scientific">Rubroshorea leprosula</name>
    <dbReference type="NCBI Taxonomy" id="152421"/>
    <lineage>
        <taxon>Eukaryota</taxon>
        <taxon>Viridiplantae</taxon>
        <taxon>Streptophyta</taxon>
        <taxon>Embryophyta</taxon>
        <taxon>Tracheophyta</taxon>
        <taxon>Spermatophyta</taxon>
        <taxon>Magnoliopsida</taxon>
        <taxon>eudicotyledons</taxon>
        <taxon>Gunneridae</taxon>
        <taxon>Pentapetalae</taxon>
        <taxon>rosids</taxon>
        <taxon>malvids</taxon>
        <taxon>Malvales</taxon>
        <taxon>Dipterocarpaceae</taxon>
        <taxon>Rubroshorea</taxon>
    </lineage>
</organism>
<dbReference type="Proteomes" id="UP001054252">
    <property type="component" value="Unassembled WGS sequence"/>
</dbReference>
<name>A0AAV5KUA4_9ROSI</name>
<sequence length="102" mass="11576">MASALPKLMSNFCSSQVPLSLKWSNLFTPSFLFFVSTWKKQRRVWSRQSQDYAHLIILCLSLLSPGQLNSPVAVFVLIVIFSGNLASFHVFFFCSMLFNSGF</sequence>
<evidence type="ECO:0000313" key="3">
    <source>
        <dbReference type="Proteomes" id="UP001054252"/>
    </source>
</evidence>
<dbReference type="EMBL" id="BPVZ01000078">
    <property type="protein sequence ID" value="GKV28108.1"/>
    <property type="molecule type" value="Genomic_DNA"/>
</dbReference>
<proteinExistence type="predicted"/>
<keyword evidence="1" id="KW-0472">Membrane</keyword>
<comment type="caution">
    <text evidence="2">The sequence shown here is derived from an EMBL/GenBank/DDBJ whole genome shotgun (WGS) entry which is preliminary data.</text>
</comment>
<accession>A0AAV5KUA4</accession>
<keyword evidence="1" id="KW-1133">Transmembrane helix</keyword>
<keyword evidence="3" id="KW-1185">Reference proteome</keyword>
<feature type="transmembrane region" description="Helical" evidence="1">
    <location>
        <begin position="74"/>
        <end position="98"/>
    </location>
</feature>
<protein>
    <submittedName>
        <fullName evidence="2">Uncharacterized protein</fullName>
    </submittedName>
</protein>
<evidence type="ECO:0000313" key="2">
    <source>
        <dbReference type="EMBL" id="GKV28108.1"/>
    </source>
</evidence>
<keyword evidence="1" id="KW-0812">Transmembrane</keyword>
<evidence type="ECO:0000256" key="1">
    <source>
        <dbReference type="SAM" id="Phobius"/>
    </source>
</evidence>
<dbReference type="AlphaFoldDB" id="A0AAV5KUA4"/>